<reference evidence="2" key="1">
    <citation type="submission" date="2020-05" db="EMBL/GenBank/DDBJ databases">
        <authorList>
            <person name="Zhu T."/>
            <person name="Keshari N."/>
            <person name="Lu X."/>
        </authorList>
    </citation>
    <scope>NUCLEOTIDE SEQUENCE</scope>
    <source>
        <strain evidence="2">NK1-12</strain>
    </source>
</reference>
<protein>
    <submittedName>
        <fullName evidence="2">Uncharacterized protein</fullName>
    </submittedName>
</protein>
<feature type="transmembrane region" description="Helical" evidence="1">
    <location>
        <begin position="113"/>
        <end position="130"/>
    </location>
</feature>
<keyword evidence="1" id="KW-0812">Transmembrane</keyword>
<proteinExistence type="predicted"/>
<name>A0AA96WFQ9_9CYAN</name>
<keyword evidence="1" id="KW-1133">Transmembrane helix</keyword>
<dbReference type="AlphaFoldDB" id="A0AA96WFQ9"/>
<accession>A0AA96WFQ9</accession>
<organism evidence="2">
    <name type="scientific">Leptolyngbya sp. NK1-12</name>
    <dbReference type="NCBI Taxonomy" id="2547451"/>
    <lineage>
        <taxon>Bacteria</taxon>
        <taxon>Bacillati</taxon>
        <taxon>Cyanobacteriota</taxon>
        <taxon>Cyanophyceae</taxon>
        <taxon>Leptolyngbyales</taxon>
        <taxon>Leptolyngbyaceae</taxon>
        <taxon>Leptolyngbya group</taxon>
        <taxon>Leptolyngbya</taxon>
    </lineage>
</organism>
<feature type="transmembrane region" description="Helical" evidence="1">
    <location>
        <begin position="142"/>
        <end position="164"/>
    </location>
</feature>
<gene>
    <name evidence="2" type="ORF">HJG54_00795</name>
</gene>
<dbReference type="EMBL" id="CP053586">
    <property type="protein sequence ID" value="WNZ21546.1"/>
    <property type="molecule type" value="Genomic_DNA"/>
</dbReference>
<evidence type="ECO:0000256" key="1">
    <source>
        <dbReference type="SAM" id="Phobius"/>
    </source>
</evidence>
<sequence>MKKSNSIFSEIYKLDPVTNCYIIEVGLDQYADIFDEWDPAPFKRRSLDPDLELYLKGSSEEIPLRHPIELMFLMPAGSRNEALEQAARHGIRNSIAFKMYLLRKELKKTQFRLVRYVLLGFVFLWAGQIFPARFGETMLTSLLAEGIFIGGWVFLWEAVSLFFFTDLELYERYRAYKRLLNAPVFFREVSSQSLAEINRQSESDIEIA</sequence>
<dbReference type="RefSeq" id="WP_316432796.1">
    <property type="nucleotide sequence ID" value="NZ_CP053586.1"/>
</dbReference>
<evidence type="ECO:0000313" key="2">
    <source>
        <dbReference type="EMBL" id="WNZ21546.1"/>
    </source>
</evidence>
<keyword evidence="1" id="KW-0472">Membrane</keyword>